<reference evidence="3" key="1">
    <citation type="journal article" date="2011" name="Nat. Genet.">
        <title>The Arabidopsis lyrata genome sequence and the basis of rapid genome size change.</title>
        <authorList>
            <person name="Hu T.T."/>
            <person name="Pattyn P."/>
            <person name="Bakker E.G."/>
            <person name="Cao J."/>
            <person name="Cheng J.-F."/>
            <person name="Clark R.M."/>
            <person name="Fahlgren N."/>
            <person name="Fawcett J.A."/>
            <person name="Grimwood J."/>
            <person name="Gundlach H."/>
            <person name="Haberer G."/>
            <person name="Hollister J.D."/>
            <person name="Ossowski S."/>
            <person name="Ottilar R.P."/>
            <person name="Salamov A.A."/>
            <person name="Schneeberger K."/>
            <person name="Spannagl M."/>
            <person name="Wang X."/>
            <person name="Yang L."/>
            <person name="Nasrallah M.E."/>
            <person name="Bergelson J."/>
            <person name="Carrington J.C."/>
            <person name="Gaut B.S."/>
            <person name="Schmutz J."/>
            <person name="Mayer K.F.X."/>
            <person name="Van de Peer Y."/>
            <person name="Grigoriev I.V."/>
            <person name="Nordborg M."/>
            <person name="Weigel D."/>
            <person name="Guo Y.-L."/>
        </authorList>
    </citation>
    <scope>NUCLEOTIDE SEQUENCE [LARGE SCALE GENOMIC DNA]</scope>
    <source>
        <strain evidence="3">cv. MN47</strain>
    </source>
</reference>
<accession>D7LI63</accession>
<sequence>MQMLNEILIDYYQNTKQEQLKRTVDEMHLNQKATVTKQSEGIKRRKRKVKEHMIVQEPKQEDVKQHRSFGEAFVAAVLFLAAGYFFRSEIPVVHRRVSPHVAVFLLWHGLFDEPLDPTGVSFGGKPRGLCWRSGLFVAVRDVVVCCWWWSTSLLHWWAVEGGSFLSHGYGFPVTIFLRPFASSSVALRWSFVVLGVVGVGSFCVGELLGALARFAEG</sequence>
<dbReference type="Proteomes" id="UP000008694">
    <property type="component" value="Unassembled WGS sequence"/>
</dbReference>
<evidence type="ECO:0000256" key="1">
    <source>
        <dbReference type="SAM" id="Phobius"/>
    </source>
</evidence>
<dbReference type="AlphaFoldDB" id="D7LI63"/>
<feature type="transmembrane region" description="Helical" evidence="1">
    <location>
        <begin position="189"/>
        <end position="212"/>
    </location>
</feature>
<gene>
    <name evidence="2" type="ORF">ARALYDRAFT_667720</name>
</gene>
<evidence type="ECO:0000313" key="3">
    <source>
        <dbReference type="Proteomes" id="UP000008694"/>
    </source>
</evidence>
<protein>
    <submittedName>
        <fullName evidence="2">Predicted protein</fullName>
    </submittedName>
</protein>
<dbReference type="Gramene" id="Al_scaffold_0004_439">
    <property type="protein sequence ID" value="Al_scaffold_0004_439"/>
    <property type="gene ID" value="Al_scaffold_0004_439"/>
</dbReference>
<keyword evidence="3" id="KW-1185">Reference proteome</keyword>
<name>D7LI63_ARALL</name>
<keyword evidence="1" id="KW-0812">Transmembrane</keyword>
<evidence type="ECO:0000313" key="2">
    <source>
        <dbReference type="EMBL" id="EFH55010.1"/>
    </source>
</evidence>
<organism evidence="3">
    <name type="scientific">Arabidopsis lyrata subsp. lyrata</name>
    <name type="common">Lyre-leaved rock-cress</name>
    <dbReference type="NCBI Taxonomy" id="81972"/>
    <lineage>
        <taxon>Eukaryota</taxon>
        <taxon>Viridiplantae</taxon>
        <taxon>Streptophyta</taxon>
        <taxon>Embryophyta</taxon>
        <taxon>Tracheophyta</taxon>
        <taxon>Spermatophyta</taxon>
        <taxon>Magnoliopsida</taxon>
        <taxon>eudicotyledons</taxon>
        <taxon>Gunneridae</taxon>
        <taxon>Pentapetalae</taxon>
        <taxon>rosids</taxon>
        <taxon>malvids</taxon>
        <taxon>Brassicales</taxon>
        <taxon>Brassicaceae</taxon>
        <taxon>Camelineae</taxon>
        <taxon>Arabidopsis</taxon>
    </lineage>
</organism>
<dbReference type="HOGENOM" id="CLU_1273767_0_0_1"/>
<dbReference type="EMBL" id="GL348716">
    <property type="protein sequence ID" value="EFH55010.1"/>
    <property type="molecule type" value="Genomic_DNA"/>
</dbReference>
<proteinExistence type="predicted"/>
<keyword evidence="1" id="KW-1133">Transmembrane helix</keyword>
<keyword evidence="1" id="KW-0472">Membrane</keyword>